<organism evidence="10 11">
    <name type="scientific">Caballeronia sordidicola</name>
    <name type="common">Burkholderia sordidicola</name>
    <dbReference type="NCBI Taxonomy" id="196367"/>
    <lineage>
        <taxon>Bacteria</taxon>
        <taxon>Pseudomonadati</taxon>
        <taxon>Pseudomonadota</taxon>
        <taxon>Betaproteobacteria</taxon>
        <taxon>Burkholderiales</taxon>
        <taxon>Burkholderiaceae</taxon>
        <taxon>Caballeronia</taxon>
    </lineage>
</organism>
<keyword evidence="7 8" id="KW-0460">Magnesium</keyword>
<dbReference type="InterPro" id="IPR013815">
    <property type="entry name" value="ATP_grasp_subdomain_1"/>
</dbReference>
<dbReference type="GO" id="GO:0004644">
    <property type="term" value="F:phosphoribosylglycinamide formyltransferase activity"/>
    <property type="evidence" value="ECO:0007669"/>
    <property type="project" value="UniProtKB-UniRule"/>
</dbReference>
<feature type="binding site" evidence="8">
    <location>
        <position position="127"/>
    </location>
    <ligand>
        <name>ATP</name>
        <dbReference type="ChEBI" id="CHEBI:30616"/>
    </ligand>
</feature>
<comment type="subunit">
    <text evidence="1 8">Homodimer.</text>
</comment>
<reference evidence="10 11" key="1">
    <citation type="submission" date="2017-03" db="EMBL/GenBank/DDBJ databases">
        <title>Genome analysis of strain PAMC 26577.</title>
        <authorList>
            <person name="Oh H.-M."/>
            <person name="Yang J.-A."/>
        </authorList>
    </citation>
    <scope>NUCLEOTIDE SEQUENCE [LARGE SCALE GENOMIC DNA]</scope>
    <source>
        <strain evidence="10 11">PAMC 26577</strain>
    </source>
</reference>
<dbReference type="Pfam" id="PF22660">
    <property type="entry name" value="RS_preATP-grasp-like"/>
    <property type="match status" value="1"/>
</dbReference>
<feature type="binding site" evidence="8">
    <location>
        <begin position="34"/>
        <end position="35"/>
    </location>
    <ligand>
        <name>N(1)-(5-phospho-beta-D-ribosyl)glycinamide</name>
        <dbReference type="ChEBI" id="CHEBI:143788"/>
    </ligand>
</feature>
<feature type="binding site" evidence="8">
    <location>
        <position position="168"/>
    </location>
    <ligand>
        <name>ATP</name>
        <dbReference type="ChEBI" id="CHEBI:30616"/>
    </ligand>
</feature>
<dbReference type="Pfam" id="PF21244">
    <property type="entry name" value="PurT_C"/>
    <property type="match status" value="1"/>
</dbReference>
<dbReference type="SUPFAM" id="SSF51246">
    <property type="entry name" value="Rudiment single hybrid motif"/>
    <property type="match status" value="1"/>
</dbReference>
<evidence type="ECO:0000256" key="1">
    <source>
        <dbReference type="ARBA" id="ARBA00011738"/>
    </source>
</evidence>
<dbReference type="PROSITE" id="PS50975">
    <property type="entry name" value="ATP_GRASP"/>
    <property type="match status" value="1"/>
</dbReference>
<dbReference type="InterPro" id="IPR011054">
    <property type="entry name" value="Rudment_hybrid_motif"/>
</dbReference>
<dbReference type="FunFam" id="3.40.50.20:FF:000007">
    <property type="entry name" value="Formate-dependent phosphoribosylglycinamide formyltransferase"/>
    <property type="match status" value="1"/>
</dbReference>
<protein>
    <recommendedName>
        <fullName evidence="8">Formate-dependent phosphoribosylglycinamide formyltransferase</fullName>
        <ecNumber evidence="8">6.3.1.21</ecNumber>
    </recommendedName>
    <alternativeName>
        <fullName evidence="8">5'-phosphoribosylglycinamide transformylase 2</fullName>
    </alternativeName>
    <alternativeName>
        <fullName evidence="8">Formate-dependent GAR transformylase</fullName>
    </alternativeName>
    <alternativeName>
        <fullName evidence="8">GAR transformylase 2</fullName>
        <shortName evidence="8">GART 2</shortName>
    </alternativeName>
    <alternativeName>
        <fullName evidence="8">Non-folate glycinamide ribonucleotide transformylase</fullName>
    </alternativeName>
    <alternativeName>
        <fullName evidence="8">Phosphoribosylglycinamide formyltransferase 2</fullName>
    </alternativeName>
</protein>
<evidence type="ECO:0000313" key="11">
    <source>
        <dbReference type="Proteomes" id="UP000195221"/>
    </source>
</evidence>
<dbReference type="EC" id="6.3.1.21" evidence="8"/>
<dbReference type="GO" id="GO:0005829">
    <property type="term" value="C:cytosol"/>
    <property type="evidence" value="ECO:0007669"/>
    <property type="project" value="TreeGrafter"/>
</dbReference>
<dbReference type="NCBIfam" id="NF006766">
    <property type="entry name" value="PRK09288.1"/>
    <property type="match status" value="1"/>
</dbReference>
<dbReference type="UniPathway" id="UPA00074">
    <property type="reaction ID" value="UER00127"/>
</dbReference>
<dbReference type="InterPro" id="IPR054350">
    <property type="entry name" value="PurT/PurK_preATP-grasp"/>
</dbReference>
<evidence type="ECO:0000256" key="7">
    <source>
        <dbReference type="ARBA" id="ARBA00022842"/>
    </source>
</evidence>
<comment type="catalytic activity">
    <reaction evidence="8">
        <text>N(1)-(5-phospho-beta-D-ribosyl)glycinamide + formate + ATP = N(2)-formyl-N(1)-(5-phospho-beta-D-ribosyl)glycinamide + ADP + phosphate + H(+)</text>
        <dbReference type="Rhea" id="RHEA:24829"/>
        <dbReference type="ChEBI" id="CHEBI:15378"/>
        <dbReference type="ChEBI" id="CHEBI:15740"/>
        <dbReference type="ChEBI" id="CHEBI:30616"/>
        <dbReference type="ChEBI" id="CHEBI:43474"/>
        <dbReference type="ChEBI" id="CHEBI:143788"/>
        <dbReference type="ChEBI" id="CHEBI:147286"/>
        <dbReference type="ChEBI" id="CHEBI:456216"/>
        <dbReference type="EC" id="6.3.1.21"/>
    </reaction>
</comment>
<dbReference type="SUPFAM" id="SSF56059">
    <property type="entry name" value="Glutathione synthetase ATP-binding domain-like"/>
    <property type="match status" value="1"/>
</dbReference>
<comment type="pathway">
    <text evidence="8">Purine metabolism; IMP biosynthesis via de novo pathway; N(2)-formyl-N(1)-(5-phospho-D-ribosyl)glycinamide from N(1)-(5-phospho-D-ribosyl)glycinamide (formate route): step 1/1.</text>
</comment>
<evidence type="ECO:0000256" key="4">
    <source>
        <dbReference type="ARBA" id="ARBA00022741"/>
    </source>
</evidence>
<dbReference type="GO" id="GO:0006189">
    <property type="term" value="P:'de novo' IMP biosynthetic process"/>
    <property type="evidence" value="ECO:0007669"/>
    <property type="project" value="UniProtKB-UniRule"/>
</dbReference>
<evidence type="ECO:0000256" key="2">
    <source>
        <dbReference type="ARBA" id="ARBA00022598"/>
    </source>
</evidence>
<dbReference type="InterPro" id="IPR005862">
    <property type="entry name" value="PurT"/>
</dbReference>
<feature type="binding site" evidence="8">
    <location>
        <position position="286"/>
    </location>
    <ligand>
        <name>Mg(2+)</name>
        <dbReference type="ChEBI" id="CHEBI:18420"/>
    </ligand>
</feature>
<dbReference type="HAMAP" id="MF_01643">
    <property type="entry name" value="PurT"/>
    <property type="match status" value="1"/>
</dbReference>
<proteinExistence type="inferred from homology"/>
<dbReference type="Gene3D" id="3.30.470.20">
    <property type="entry name" value="ATP-grasp fold, B domain"/>
    <property type="match status" value="1"/>
</dbReference>
<evidence type="ECO:0000256" key="8">
    <source>
        <dbReference type="HAMAP-Rule" id="MF_01643"/>
    </source>
</evidence>
<keyword evidence="3 8" id="KW-0479">Metal-binding</keyword>
<feature type="binding site" evidence="8">
    <location>
        <begin position="208"/>
        <end position="211"/>
    </location>
    <ligand>
        <name>ATP</name>
        <dbReference type="ChEBI" id="CHEBI:30616"/>
    </ligand>
</feature>
<keyword evidence="5 8" id="KW-0658">Purine biosynthesis</keyword>
<dbReference type="AlphaFoldDB" id="A0A242MF65"/>
<dbReference type="InterPro" id="IPR048740">
    <property type="entry name" value="PurT_C"/>
</dbReference>
<feature type="domain" description="ATP-grasp" evidence="9">
    <location>
        <begin position="132"/>
        <end position="327"/>
    </location>
</feature>
<dbReference type="Gene3D" id="3.30.1490.20">
    <property type="entry name" value="ATP-grasp fold, A domain"/>
    <property type="match status" value="1"/>
</dbReference>
<comment type="caution">
    <text evidence="10">The sequence shown here is derived from an EMBL/GenBank/DDBJ whole genome shotgun (WGS) entry which is preliminary data.</text>
</comment>
<feature type="binding site" evidence="8">
    <location>
        <position position="216"/>
    </location>
    <ligand>
        <name>ATP</name>
        <dbReference type="ChEBI" id="CHEBI:30616"/>
    </ligand>
</feature>
<name>A0A242MF65_CABSO</name>
<dbReference type="SUPFAM" id="SSF52440">
    <property type="entry name" value="PreATP-grasp domain"/>
    <property type="match status" value="1"/>
</dbReference>
<dbReference type="GO" id="GO:0043815">
    <property type="term" value="F:phosphoribosylglycinamide formyltransferase 2 activity"/>
    <property type="evidence" value="ECO:0007669"/>
    <property type="project" value="UniProtKB-UniRule"/>
</dbReference>
<keyword evidence="6 8" id="KW-0067">ATP-binding</keyword>
<dbReference type="Gene3D" id="3.40.50.20">
    <property type="match status" value="1"/>
</dbReference>
<feature type="binding site" evidence="8">
    <location>
        <position position="298"/>
    </location>
    <ligand>
        <name>Mg(2+)</name>
        <dbReference type="ChEBI" id="CHEBI:18420"/>
    </ligand>
</feature>
<sequence>MQSAKSAASPFQTGTIGTPLSPGATRVMLLGAGELGKEVIIALQRLGVETIAVDRYADAPGHQVAHRSHVIDMTDGAALRALIEAEKPHLIVPEIEAIATDTLAEIEAEQLAVVIPTARATQLTMNREGIRRLAAETLGLPTSPYAFADSLDEMKAGIGKIGFPCVVKPVMSSSGKGQSVLRSAADIEPAWRHAMAGGRVNHGRVIVEGFIDFDYEITQLTVRAVSAESGNLQTYFCEPIGHVQVAGDYVESWQPQAMSAAALAKSRDVAEKVTAALGGRGLFGVELFVRGDDVWFSEVSPRPHDTGLVTLATQRFSEFDLHARAILGLPVDTALRAPGASAVIYGGLDEAGISFEGVAEALAVPDSDLRLFGKPESFTKRRMGVALATGRDTDEARERAKLAASKVRPVSIR</sequence>
<feature type="binding site" evidence="8">
    <location>
        <begin position="173"/>
        <end position="178"/>
    </location>
    <ligand>
        <name>ATP</name>
        <dbReference type="ChEBI" id="CHEBI:30616"/>
    </ligand>
</feature>
<dbReference type="PANTHER" id="PTHR43055">
    <property type="entry name" value="FORMATE-DEPENDENT PHOSPHORIBOSYLGLYCINAMIDE FORMYLTRANSFERASE"/>
    <property type="match status" value="1"/>
</dbReference>
<dbReference type="InterPro" id="IPR011761">
    <property type="entry name" value="ATP-grasp"/>
</dbReference>
<dbReference type="Pfam" id="PF02222">
    <property type="entry name" value="ATP-grasp"/>
    <property type="match status" value="1"/>
</dbReference>
<feature type="binding site" evidence="8">
    <location>
        <position position="94"/>
    </location>
    <ligand>
        <name>N(1)-(5-phospho-beta-D-ribosyl)glycinamide</name>
        <dbReference type="ChEBI" id="CHEBI:143788"/>
    </ligand>
</feature>
<feature type="binding site" evidence="8">
    <location>
        <begin position="381"/>
        <end position="382"/>
    </location>
    <ligand>
        <name>N(1)-(5-phospho-beta-D-ribosyl)glycinamide</name>
        <dbReference type="ChEBI" id="CHEBI:143788"/>
    </ligand>
</feature>
<gene>
    <name evidence="8" type="primary">purT</name>
    <name evidence="10" type="ORF">PAMC26577_29900</name>
</gene>
<evidence type="ECO:0000256" key="5">
    <source>
        <dbReference type="ARBA" id="ARBA00022755"/>
    </source>
</evidence>
<dbReference type="RefSeq" id="WP_075360513.1">
    <property type="nucleotide sequence ID" value="NZ_MSRG01000092.1"/>
</dbReference>
<dbReference type="GO" id="GO:0005524">
    <property type="term" value="F:ATP binding"/>
    <property type="evidence" value="ECO:0007669"/>
    <property type="project" value="UniProtKB-UniRule"/>
</dbReference>
<dbReference type="PANTHER" id="PTHR43055:SF1">
    <property type="entry name" value="FORMATE-DEPENDENT PHOSPHORIBOSYLGLYCINAMIDE FORMYLTRANSFERASE"/>
    <property type="match status" value="1"/>
</dbReference>
<dbReference type="NCBIfam" id="TIGR01142">
    <property type="entry name" value="purT"/>
    <property type="match status" value="1"/>
</dbReference>
<keyword evidence="10" id="KW-0808">Transferase</keyword>
<dbReference type="Proteomes" id="UP000195221">
    <property type="component" value="Unassembled WGS sequence"/>
</dbReference>
<comment type="function">
    <text evidence="8">Involved in the de novo purine biosynthesis. Catalyzes the transfer of formate to 5-phospho-ribosyl-glycinamide (GAR), producing 5-phospho-ribosyl-N-formylglycinamide (FGAR). Formate is provided by PurU via hydrolysis of 10-formyl-tetrahydrofolate.</text>
</comment>
<dbReference type="FunFam" id="3.30.1490.20:FF:000013">
    <property type="entry name" value="Formate-dependent phosphoribosylglycinamide formyltransferase"/>
    <property type="match status" value="1"/>
</dbReference>
<comment type="similarity">
    <text evidence="8">Belongs to the PurK/PurT family.</text>
</comment>
<feature type="binding site" evidence="8">
    <location>
        <position position="305"/>
    </location>
    <ligand>
        <name>N(1)-(5-phospho-beta-D-ribosyl)glycinamide</name>
        <dbReference type="ChEBI" id="CHEBI:143788"/>
    </ligand>
</feature>
<keyword evidence="2 8" id="KW-0436">Ligase</keyword>
<dbReference type="InterPro" id="IPR016185">
    <property type="entry name" value="PreATP-grasp_dom_sf"/>
</dbReference>
<dbReference type="EMBL" id="NBTZ01000112">
    <property type="protein sequence ID" value="OTP69942.1"/>
    <property type="molecule type" value="Genomic_DNA"/>
</dbReference>
<evidence type="ECO:0000256" key="6">
    <source>
        <dbReference type="ARBA" id="ARBA00022840"/>
    </source>
</evidence>
<evidence type="ECO:0000256" key="3">
    <source>
        <dbReference type="ARBA" id="ARBA00022723"/>
    </source>
</evidence>
<evidence type="ECO:0000259" key="9">
    <source>
        <dbReference type="PROSITE" id="PS50975"/>
    </source>
</evidence>
<evidence type="ECO:0000313" key="10">
    <source>
        <dbReference type="EMBL" id="OTP69942.1"/>
    </source>
</evidence>
<accession>A0A242MF65</accession>
<feature type="binding site" evidence="8">
    <location>
        <position position="374"/>
    </location>
    <ligand>
        <name>N(1)-(5-phospho-beta-D-ribosyl)glycinamide</name>
        <dbReference type="ChEBI" id="CHEBI:143788"/>
    </ligand>
</feature>
<dbReference type="GO" id="GO:0000287">
    <property type="term" value="F:magnesium ion binding"/>
    <property type="evidence" value="ECO:0007669"/>
    <property type="project" value="UniProtKB-UniRule"/>
</dbReference>
<dbReference type="InterPro" id="IPR003135">
    <property type="entry name" value="ATP-grasp_carboxylate-amine"/>
</dbReference>
<keyword evidence="4 8" id="KW-0547">Nucleotide-binding</keyword>